<evidence type="ECO:0000256" key="3">
    <source>
        <dbReference type="ARBA" id="ARBA00022692"/>
    </source>
</evidence>
<feature type="transmembrane region" description="Helical" evidence="8">
    <location>
        <begin position="82"/>
        <end position="102"/>
    </location>
</feature>
<keyword evidence="11" id="KW-1185">Reference proteome</keyword>
<feature type="transmembrane region" description="Helical" evidence="8">
    <location>
        <begin position="43"/>
        <end position="62"/>
    </location>
</feature>
<dbReference type="PANTHER" id="PTHR21143:SF104">
    <property type="entry name" value="GUSTATORY RECEPTOR 8A-RELATED"/>
    <property type="match status" value="1"/>
</dbReference>
<comment type="similarity">
    <text evidence="8">Belongs to the insect chemoreceptor superfamily. Gustatory receptor (GR) family.</text>
</comment>
<feature type="region of interest" description="Disordered" evidence="9">
    <location>
        <begin position="392"/>
        <end position="460"/>
    </location>
</feature>
<dbReference type="GO" id="GO:0043025">
    <property type="term" value="C:neuronal cell body"/>
    <property type="evidence" value="ECO:0007669"/>
    <property type="project" value="TreeGrafter"/>
</dbReference>
<evidence type="ECO:0000256" key="9">
    <source>
        <dbReference type="SAM" id="MobiDB-lite"/>
    </source>
</evidence>
<dbReference type="PANTHER" id="PTHR21143">
    <property type="entry name" value="INVERTEBRATE GUSTATORY RECEPTOR"/>
    <property type="match status" value="1"/>
</dbReference>
<dbReference type="GO" id="GO:0030425">
    <property type="term" value="C:dendrite"/>
    <property type="evidence" value="ECO:0007669"/>
    <property type="project" value="TreeGrafter"/>
</dbReference>
<evidence type="ECO:0000256" key="6">
    <source>
        <dbReference type="ARBA" id="ARBA00023170"/>
    </source>
</evidence>
<evidence type="ECO:0000256" key="5">
    <source>
        <dbReference type="ARBA" id="ARBA00023136"/>
    </source>
</evidence>
<evidence type="ECO:0000256" key="7">
    <source>
        <dbReference type="ARBA" id="ARBA00023224"/>
    </source>
</evidence>
<dbReference type="GO" id="GO:0050909">
    <property type="term" value="P:sensory perception of taste"/>
    <property type="evidence" value="ECO:0007669"/>
    <property type="project" value="InterPro"/>
</dbReference>
<keyword evidence="6 8" id="KW-0675">Receptor</keyword>
<feature type="transmembrane region" description="Helical" evidence="8">
    <location>
        <begin position="139"/>
        <end position="156"/>
    </location>
</feature>
<name>A0AA38I5H6_9CUCU</name>
<feature type="compositionally biased region" description="Polar residues" evidence="9">
    <location>
        <begin position="392"/>
        <end position="406"/>
    </location>
</feature>
<keyword evidence="2 8" id="KW-1003">Cell membrane</keyword>
<keyword evidence="7 8" id="KW-0807">Transducer</keyword>
<comment type="function">
    <text evidence="8">Gustatory receptor which mediates acceptance or avoidance behavior, depending on its substrates.</text>
</comment>
<comment type="caution">
    <text evidence="8">Lacks conserved residue(s) required for the propagation of feature annotation.</text>
</comment>
<dbReference type="Proteomes" id="UP001168821">
    <property type="component" value="Unassembled WGS sequence"/>
</dbReference>
<dbReference type="GO" id="GO:0008049">
    <property type="term" value="P:male courtship behavior"/>
    <property type="evidence" value="ECO:0007669"/>
    <property type="project" value="TreeGrafter"/>
</dbReference>
<comment type="subcellular location">
    <subcellularLocation>
        <location evidence="1 8">Cell membrane</location>
        <topology evidence="1 8">Multi-pass membrane protein</topology>
    </subcellularLocation>
</comment>
<protein>
    <recommendedName>
        <fullName evidence="8">Gustatory receptor</fullName>
    </recommendedName>
</protein>
<dbReference type="AlphaFoldDB" id="A0AA38I5H6"/>
<proteinExistence type="inferred from homology"/>
<sequence length="460" mass="52601">MTYTTLQTVFRPLIQITSILGMAPHKSVQGTLINTKTGGGFQIAFKITICVISLVVYFRDFYLEAQFGTFGNITLVRFVVTFRNTAITTLMVIILLSCLSSAKKIHLELTKIEQIDTDLAKMGQEITLSNRNCENRKSAIVLTWVIVLFAVIQAIYPYAFHIQTNYKQIFNVILNFYPRLVVGVRNIFFCLLLMVIKTRFNIINTILKNEIHLSKKSSKSNCNFYKKIKTLVDVHKTMVVVTEEVNSIFSLELLLWISITFVLLLVDVYSITHIVWFNLEENYALILKLLHNCVMYVFDLFLISITCARVCREANCTKSLVVGIKIGVDNEDDRDLVIASALKLLQNPLEITAFQLFTIDNSLLFSICGVACSYLFIMLQMDINEEEKKQSEMISVTTVQQETPQAKASDDMENSDSEPKNALLQKEYPSKHTDGTRNEIYWSQRSHAQGRTQPHRYRAD</sequence>
<comment type="caution">
    <text evidence="10">The sequence shown here is derived from an EMBL/GenBank/DDBJ whole genome shotgun (WGS) entry which is preliminary data.</text>
</comment>
<evidence type="ECO:0000256" key="8">
    <source>
        <dbReference type="RuleBase" id="RU363108"/>
    </source>
</evidence>
<feature type="transmembrane region" description="Helical" evidence="8">
    <location>
        <begin position="253"/>
        <end position="277"/>
    </location>
</feature>
<dbReference type="GO" id="GO:0007165">
    <property type="term" value="P:signal transduction"/>
    <property type="evidence" value="ECO:0007669"/>
    <property type="project" value="UniProtKB-KW"/>
</dbReference>
<keyword evidence="4 8" id="KW-1133">Transmembrane helix</keyword>
<evidence type="ECO:0000313" key="10">
    <source>
        <dbReference type="EMBL" id="KAJ3647294.1"/>
    </source>
</evidence>
<feature type="compositionally biased region" description="Polar residues" evidence="9">
    <location>
        <begin position="441"/>
        <end position="452"/>
    </location>
</feature>
<feature type="compositionally biased region" description="Basic and acidic residues" evidence="9">
    <location>
        <begin position="428"/>
        <end position="437"/>
    </location>
</feature>
<evidence type="ECO:0000313" key="11">
    <source>
        <dbReference type="Proteomes" id="UP001168821"/>
    </source>
</evidence>
<feature type="transmembrane region" description="Helical" evidence="8">
    <location>
        <begin position="289"/>
        <end position="311"/>
    </location>
</feature>
<dbReference type="GO" id="GO:0005886">
    <property type="term" value="C:plasma membrane"/>
    <property type="evidence" value="ECO:0007669"/>
    <property type="project" value="UniProtKB-SubCell"/>
</dbReference>
<evidence type="ECO:0000256" key="1">
    <source>
        <dbReference type="ARBA" id="ARBA00004651"/>
    </source>
</evidence>
<evidence type="ECO:0000256" key="4">
    <source>
        <dbReference type="ARBA" id="ARBA00022989"/>
    </source>
</evidence>
<dbReference type="InterPro" id="IPR013604">
    <property type="entry name" value="7TM_chemorcpt"/>
</dbReference>
<dbReference type="Pfam" id="PF08395">
    <property type="entry name" value="7tm_7"/>
    <property type="match status" value="1"/>
</dbReference>
<keyword evidence="3 8" id="KW-0812">Transmembrane</keyword>
<evidence type="ECO:0000256" key="2">
    <source>
        <dbReference type="ARBA" id="ARBA00022475"/>
    </source>
</evidence>
<accession>A0AA38I5H6</accession>
<dbReference type="GO" id="GO:0007635">
    <property type="term" value="P:chemosensory behavior"/>
    <property type="evidence" value="ECO:0007669"/>
    <property type="project" value="TreeGrafter"/>
</dbReference>
<dbReference type="EMBL" id="JALNTZ010000006">
    <property type="protein sequence ID" value="KAJ3647294.1"/>
    <property type="molecule type" value="Genomic_DNA"/>
</dbReference>
<feature type="transmembrane region" description="Helical" evidence="8">
    <location>
        <begin position="176"/>
        <end position="196"/>
    </location>
</feature>
<gene>
    <name evidence="10" type="ORF">Zmor_019180</name>
</gene>
<organism evidence="10 11">
    <name type="scientific">Zophobas morio</name>
    <dbReference type="NCBI Taxonomy" id="2755281"/>
    <lineage>
        <taxon>Eukaryota</taxon>
        <taxon>Metazoa</taxon>
        <taxon>Ecdysozoa</taxon>
        <taxon>Arthropoda</taxon>
        <taxon>Hexapoda</taxon>
        <taxon>Insecta</taxon>
        <taxon>Pterygota</taxon>
        <taxon>Neoptera</taxon>
        <taxon>Endopterygota</taxon>
        <taxon>Coleoptera</taxon>
        <taxon>Polyphaga</taxon>
        <taxon>Cucujiformia</taxon>
        <taxon>Tenebrionidae</taxon>
        <taxon>Zophobas</taxon>
    </lineage>
</organism>
<keyword evidence="5 8" id="KW-0472">Membrane</keyword>
<reference evidence="10" key="1">
    <citation type="journal article" date="2023" name="G3 (Bethesda)">
        <title>Whole genome assemblies of Zophobas morio and Tenebrio molitor.</title>
        <authorList>
            <person name="Kaur S."/>
            <person name="Stinson S.A."/>
            <person name="diCenzo G.C."/>
        </authorList>
    </citation>
    <scope>NUCLEOTIDE SEQUENCE</scope>
    <source>
        <strain evidence="10">QUZm001</strain>
    </source>
</reference>
<dbReference type="GO" id="GO:0030424">
    <property type="term" value="C:axon"/>
    <property type="evidence" value="ECO:0007669"/>
    <property type="project" value="TreeGrafter"/>
</dbReference>